<dbReference type="Gene3D" id="3.40.50.10490">
    <property type="entry name" value="Glucose-6-phosphate isomerase like protein, domain 1"/>
    <property type="match status" value="1"/>
</dbReference>
<evidence type="ECO:0000259" key="5">
    <source>
        <dbReference type="PROSITE" id="PS51464"/>
    </source>
</evidence>
<feature type="domain" description="SIS" evidence="5">
    <location>
        <begin position="124"/>
        <end position="264"/>
    </location>
</feature>
<gene>
    <name evidence="6" type="ORF">ACFOEE_00975</name>
</gene>
<dbReference type="Pfam" id="PF01380">
    <property type="entry name" value="SIS"/>
    <property type="match status" value="1"/>
</dbReference>
<keyword evidence="2" id="KW-0238">DNA-binding</keyword>
<organism evidence="6 7">
    <name type="scientific">Pseudoalteromonas fenneropenaei</name>
    <dbReference type="NCBI Taxonomy" id="1737459"/>
    <lineage>
        <taxon>Bacteria</taxon>
        <taxon>Pseudomonadati</taxon>
        <taxon>Pseudomonadota</taxon>
        <taxon>Gammaproteobacteria</taxon>
        <taxon>Alteromonadales</taxon>
        <taxon>Pseudoalteromonadaceae</taxon>
        <taxon>Pseudoalteromonas</taxon>
    </lineage>
</organism>
<proteinExistence type="predicted"/>
<dbReference type="InterPro" id="IPR047640">
    <property type="entry name" value="RpiR-like"/>
</dbReference>
<dbReference type="InterPro" id="IPR036388">
    <property type="entry name" value="WH-like_DNA-bd_sf"/>
</dbReference>
<dbReference type="SUPFAM" id="SSF46689">
    <property type="entry name" value="Homeodomain-like"/>
    <property type="match status" value="1"/>
</dbReference>
<accession>A0ABV7CEM3</accession>
<evidence type="ECO:0000256" key="2">
    <source>
        <dbReference type="ARBA" id="ARBA00023125"/>
    </source>
</evidence>
<dbReference type="SUPFAM" id="SSF53697">
    <property type="entry name" value="SIS domain"/>
    <property type="match status" value="1"/>
</dbReference>
<evidence type="ECO:0000313" key="6">
    <source>
        <dbReference type="EMBL" id="MFC3031100.1"/>
    </source>
</evidence>
<reference evidence="7" key="1">
    <citation type="journal article" date="2019" name="Int. J. Syst. Evol. Microbiol.">
        <title>The Global Catalogue of Microorganisms (GCM) 10K type strain sequencing project: providing services to taxonomists for standard genome sequencing and annotation.</title>
        <authorList>
            <consortium name="The Broad Institute Genomics Platform"/>
            <consortium name="The Broad Institute Genome Sequencing Center for Infectious Disease"/>
            <person name="Wu L."/>
            <person name="Ma J."/>
        </authorList>
    </citation>
    <scope>NUCLEOTIDE SEQUENCE [LARGE SCALE GENOMIC DNA]</scope>
    <source>
        <strain evidence="7">KCTC 42730</strain>
    </source>
</reference>
<dbReference type="PROSITE" id="PS51464">
    <property type="entry name" value="SIS"/>
    <property type="match status" value="1"/>
</dbReference>
<protein>
    <submittedName>
        <fullName evidence="6">MurR/RpiR family transcriptional regulator</fullName>
    </submittedName>
</protein>
<dbReference type="Proteomes" id="UP001595453">
    <property type="component" value="Unassembled WGS sequence"/>
</dbReference>
<name>A0ABV7CEM3_9GAMM</name>
<dbReference type="InterPro" id="IPR000281">
    <property type="entry name" value="HTH_RpiR"/>
</dbReference>
<sequence>MSLFVKINALLPSLSNSESKLAHYTLNHSAEIRALSSIELAKMANVSQSSVVKFAQKLGYRGFPDFKLGVVDALNQQNQQVSPVDNKITNNDTLNTIAEKLIQLKHQALLDTVQLNDTQKTDAVIGRLKAAKRVLFVAEGSSALVAKDAVFKLQKLGVNAQCEPDLISTVNSLSGLAKDDVLFIISDTGERKNLQKLARQAKQQDCQVILLTRYNIGALSDHADITLHTISGQDPIEHSAIITRASQSFVLDVLFIALSQSNLHWQKRVQKANENIRQFLD</sequence>
<evidence type="ECO:0000259" key="4">
    <source>
        <dbReference type="PROSITE" id="PS51071"/>
    </source>
</evidence>
<dbReference type="Gene3D" id="1.10.10.10">
    <property type="entry name" value="Winged helix-like DNA-binding domain superfamily/Winged helix DNA-binding domain"/>
    <property type="match status" value="1"/>
</dbReference>
<keyword evidence="1" id="KW-0805">Transcription regulation</keyword>
<dbReference type="InterPro" id="IPR009057">
    <property type="entry name" value="Homeodomain-like_sf"/>
</dbReference>
<dbReference type="PROSITE" id="PS51071">
    <property type="entry name" value="HTH_RPIR"/>
    <property type="match status" value="1"/>
</dbReference>
<dbReference type="InterPro" id="IPR046348">
    <property type="entry name" value="SIS_dom_sf"/>
</dbReference>
<keyword evidence="3" id="KW-0804">Transcription</keyword>
<evidence type="ECO:0000313" key="7">
    <source>
        <dbReference type="Proteomes" id="UP001595453"/>
    </source>
</evidence>
<dbReference type="InterPro" id="IPR001347">
    <property type="entry name" value="SIS_dom"/>
</dbReference>
<dbReference type="PANTHER" id="PTHR30514">
    <property type="entry name" value="GLUCOKINASE"/>
    <property type="match status" value="1"/>
</dbReference>
<keyword evidence="7" id="KW-1185">Reference proteome</keyword>
<evidence type="ECO:0000256" key="3">
    <source>
        <dbReference type="ARBA" id="ARBA00023163"/>
    </source>
</evidence>
<dbReference type="InterPro" id="IPR035472">
    <property type="entry name" value="RpiR-like_SIS"/>
</dbReference>
<dbReference type="PANTHER" id="PTHR30514:SF17">
    <property type="entry name" value="HTH-TYPE TRANSCRIPTIONAL REGULATOR MURR"/>
    <property type="match status" value="1"/>
</dbReference>
<dbReference type="Pfam" id="PF01418">
    <property type="entry name" value="HTH_6"/>
    <property type="match status" value="1"/>
</dbReference>
<dbReference type="EMBL" id="JBHRSD010000001">
    <property type="protein sequence ID" value="MFC3031100.1"/>
    <property type="molecule type" value="Genomic_DNA"/>
</dbReference>
<evidence type="ECO:0000256" key="1">
    <source>
        <dbReference type="ARBA" id="ARBA00023015"/>
    </source>
</evidence>
<dbReference type="RefSeq" id="WP_377119994.1">
    <property type="nucleotide sequence ID" value="NZ_JBHRSD010000001.1"/>
</dbReference>
<comment type="caution">
    <text evidence="6">The sequence shown here is derived from an EMBL/GenBank/DDBJ whole genome shotgun (WGS) entry which is preliminary data.</text>
</comment>
<feature type="domain" description="HTH rpiR-type" evidence="4">
    <location>
        <begin position="1"/>
        <end position="77"/>
    </location>
</feature>
<dbReference type="CDD" id="cd05013">
    <property type="entry name" value="SIS_RpiR"/>
    <property type="match status" value="1"/>
</dbReference>